<dbReference type="Gene3D" id="1.10.10.10">
    <property type="entry name" value="Winged helix-like DNA-binding domain superfamily/Winged helix DNA-binding domain"/>
    <property type="match status" value="1"/>
</dbReference>
<feature type="domain" description="HTH asnC-type" evidence="4">
    <location>
        <begin position="14"/>
        <end position="75"/>
    </location>
</feature>
<keyword evidence="6" id="KW-1185">Reference proteome</keyword>
<proteinExistence type="predicted"/>
<keyword evidence="3" id="KW-0804">Transcription</keyword>
<name>A0ABW6CYJ8_9BACT</name>
<dbReference type="InterPro" id="IPR019888">
    <property type="entry name" value="Tscrpt_reg_AsnC-like"/>
</dbReference>
<evidence type="ECO:0000256" key="2">
    <source>
        <dbReference type="ARBA" id="ARBA00023125"/>
    </source>
</evidence>
<evidence type="ECO:0000259" key="4">
    <source>
        <dbReference type="PROSITE" id="PS50956"/>
    </source>
</evidence>
<keyword evidence="1" id="KW-0805">Transcription regulation</keyword>
<dbReference type="InterPro" id="IPR036390">
    <property type="entry name" value="WH_DNA-bd_sf"/>
</dbReference>
<dbReference type="InterPro" id="IPR011991">
    <property type="entry name" value="ArsR-like_HTH"/>
</dbReference>
<dbReference type="InterPro" id="IPR000485">
    <property type="entry name" value="AsnC-type_HTH_dom"/>
</dbReference>
<evidence type="ECO:0000313" key="6">
    <source>
        <dbReference type="Proteomes" id="UP001598114"/>
    </source>
</evidence>
<dbReference type="PROSITE" id="PS50956">
    <property type="entry name" value="HTH_ASNC_2"/>
    <property type="match status" value="1"/>
</dbReference>
<dbReference type="CDD" id="cd00090">
    <property type="entry name" value="HTH_ARSR"/>
    <property type="match status" value="1"/>
</dbReference>
<sequence length="170" mass="19357">MHPSLKPQQAMAKIDDIDKQILAFLHEDAFMSNKEMASRLGMSATPVHERIKRMEKEGVITGYKATINPNKLGKSLTVFCDISLKEHAAEYLNQFETDVMSLVEVQECYCVSGHSDFLLKIVVSDMDEYRNFILHKLASIKNIGNAQSHFVMNQIQNEQILPWLTNKTAQ</sequence>
<dbReference type="InterPro" id="IPR019885">
    <property type="entry name" value="Tscrpt_reg_HTH_AsnC-type_CS"/>
</dbReference>
<evidence type="ECO:0000256" key="1">
    <source>
        <dbReference type="ARBA" id="ARBA00023015"/>
    </source>
</evidence>
<dbReference type="PRINTS" id="PR00033">
    <property type="entry name" value="HTHASNC"/>
</dbReference>
<dbReference type="InterPro" id="IPR019887">
    <property type="entry name" value="Tscrpt_reg_AsnC/Lrp_C"/>
</dbReference>
<comment type="caution">
    <text evidence="5">The sequence shown here is derived from an EMBL/GenBank/DDBJ whole genome shotgun (WGS) entry which is preliminary data.</text>
</comment>
<dbReference type="Proteomes" id="UP001598114">
    <property type="component" value="Unassembled WGS sequence"/>
</dbReference>
<dbReference type="SMART" id="SM00344">
    <property type="entry name" value="HTH_ASNC"/>
    <property type="match status" value="1"/>
</dbReference>
<protein>
    <submittedName>
        <fullName evidence="5">Lrp/AsnC family transcriptional regulator</fullName>
    </submittedName>
</protein>
<accession>A0ABW6CYJ8</accession>
<dbReference type="PROSITE" id="PS00519">
    <property type="entry name" value="HTH_ASNC_1"/>
    <property type="match status" value="1"/>
</dbReference>
<gene>
    <name evidence="5" type="ORF">SKC38_02220</name>
</gene>
<dbReference type="InterPro" id="IPR011008">
    <property type="entry name" value="Dimeric_a/b-barrel"/>
</dbReference>
<evidence type="ECO:0000256" key="3">
    <source>
        <dbReference type="ARBA" id="ARBA00023163"/>
    </source>
</evidence>
<dbReference type="Gene3D" id="3.30.70.920">
    <property type="match status" value="1"/>
</dbReference>
<dbReference type="SUPFAM" id="SSF54909">
    <property type="entry name" value="Dimeric alpha+beta barrel"/>
    <property type="match status" value="1"/>
</dbReference>
<organism evidence="5 6">
    <name type="scientific">Aquirufa echingensis</name>
    <dbReference type="NCBI Taxonomy" id="3096516"/>
    <lineage>
        <taxon>Bacteria</taxon>
        <taxon>Pseudomonadati</taxon>
        <taxon>Bacteroidota</taxon>
        <taxon>Cytophagia</taxon>
        <taxon>Cytophagales</taxon>
        <taxon>Flectobacillaceae</taxon>
        <taxon>Aquirufa</taxon>
    </lineage>
</organism>
<dbReference type="SUPFAM" id="SSF46785">
    <property type="entry name" value="Winged helix' DNA-binding domain"/>
    <property type="match status" value="1"/>
</dbReference>
<keyword evidence="2" id="KW-0238">DNA-binding</keyword>
<dbReference type="EMBL" id="JBBKYA010000001">
    <property type="protein sequence ID" value="MFD3275041.1"/>
    <property type="molecule type" value="Genomic_DNA"/>
</dbReference>
<dbReference type="RefSeq" id="WP_377974701.1">
    <property type="nucleotide sequence ID" value="NZ_JBBKYA010000001.1"/>
</dbReference>
<dbReference type="PANTHER" id="PTHR30154">
    <property type="entry name" value="LEUCINE-RESPONSIVE REGULATORY PROTEIN"/>
    <property type="match status" value="1"/>
</dbReference>
<dbReference type="InterPro" id="IPR036388">
    <property type="entry name" value="WH-like_DNA-bd_sf"/>
</dbReference>
<evidence type="ECO:0000313" key="5">
    <source>
        <dbReference type="EMBL" id="MFD3275041.1"/>
    </source>
</evidence>
<dbReference type="Pfam" id="PF01037">
    <property type="entry name" value="AsnC_trans_reg"/>
    <property type="match status" value="1"/>
</dbReference>
<dbReference type="Pfam" id="PF13412">
    <property type="entry name" value="HTH_24"/>
    <property type="match status" value="1"/>
</dbReference>
<dbReference type="PANTHER" id="PTHR30154:SF34">
    <property type="entry name" value="TRANSCRIPTIONAL REGULATOR AZLB"/>
    <property type="match status" value="1"/>
</dbReference>
<reference evidence="5 6" key="1">
    <citation type="submission" date="2024-03" db="EMBL/GenBank/DDBJ databases">
        <title>Aquirufa genome sequencing.</title>
        <authorList>
            <person name="Pitt A."/>
            <person name="Hahn M.W."/>
        </authorList>
    </citation>
    <scope>NUCLEOTIDE SEQUENCE [LARGE SCALE GENOMIC DNA]</scope>
    <source>
        <strain evidence="5 6">PLAD-142S6K</strain>
    </source>
</reference>